<keyword evidence="2" id="KW-1185">Reference proteome</keyword>
<dbReference type="Proteomes" id="UP001597251">
    <property type="component" value="Unassembled WGS sequence"/>
</dbReference>
<comment type="caution">
    <text evidence="1">The sequence shown here is derived from an EMBL/GenBank/DDBJ whole genome shotgun (WGS) entry which is preliminary data.</text>
</comment>
<evidence type="ECO:0000313" key="1">
    <source>
        <dbReference type="EMBL" id="MFD1417487.1"/>
    </source>
</evidence>
<name>A0ABW4BSN9_9LACO</name>
<reference evidence="2" key="1">
    <citation type="journal article" date="2019" name="Int. J. Syst. Evol. Microbiol.">
        <title>The Global Catalogue of Microorganisms (GCM) 10K type strain sequencing project: providing services to taxonomists for standard genome sequencing and annotation.</title>
        <authorList>
            <consortium name="The Broad Institute Genomics Platform"/>
            <consortium name="The Broad Institute Genome Sequencing Center for Infectious Disease"/>
            <person name="Wu L."/>
            <person name="Ma J."/>
        </authorList>
    </citation>
    <scope>NUCLEOTIDE SEQUENCE [LARGE SCALE GENOMIC DNA]</scope>
    <source>
        <strain evidence="2">CCM 8936</strain>
    </source>
</reference>
<accession>A0ABW4BSN9</accession>
<sequence length="277" mass="31867">MLQKKLDFHRNHNGAEDKMFIDVNLIKSCKGIDGESAISTINSFMEFCRIEYLKGKKDKVSGLLSGLSEKPYYPCLGFSLKGGNGRGVSKKSLIKVLDILISKEFSKELIEGNIFAPILVQNYDKDRNSDLLIALSIRQFSEYTKKIAIQESLETKIVSARAWNTDNNGWENSDIVLARFSDMDTFHLIVPEDILLSSLPYSARNFLFHYWLPKLNAQREKNGEKAYKQKQFKENVLNKYVSTNEYLIEIITDMSGEDILNYLNRFKKSSIAYRNKK</sequence>
<organism evidence="1 2">
    <name type="scientific">Companilactobacillus keshanensis</name>
    <dbReference type="NCBI Taxonomy" id="2486003"/>
    <lineage>
        <taxon>Bacteria</taxon>
        <taxon>Bacillati</taxon>
        <taxon>Bacillota</taxon>
        <taxon>Bacilli</taxon>
        <taxon>Lactobacillales</taxon>
        <taxon>Lactobacillaceae</taxon>
        <taxon>Companilactobacillus</taxon>
    </lineage>
</organism>
<protein>
    <submittedName>
        <fullName evidence="1">Uncharacterized protein</fullName>
    </submittedName>
</protein>
<proteinExistence type="predicted"/>
<dbReference type="EMBL" id="JBHTOI010000004">
    <property type="protein sequence ID" value="MFD1417487.1"/>
    <property type="molecule type" value="Genomic_DNA"/>
</dbReference>
<dbReference type="RefSeq" id="WP_125675160.1">
    <property type="nucleotide sequence ID" value="NZ_JBHTOI010000004.1"/>
</dbReference>
<gene>
    <name evidence="1" type="ORF">ACFQ42_01770</name>
</gene>
<evidence type="ECO:0000313" key="2">
    <source>
        <dbReference type="Proteomes" id="UP001597251"/>
    </source>
</evidence>